<keyword evidence="1" id="KW-0812">Transmembrane</keyword>
<dbReference type="RefSeq" id="WP_248353315.1">
    <property type="nucleotide sequence ID" value="NZ_AP025591.1"/>
</dbReference>
<dbReference type="EMBL" id="AP025591">
    <property type="protein sequence ID" value="BDG04819.1"/>
    <property type="molecule type" value="Genomic_DNA"/>
</dbReference>
<gene>
    <name evidence="2" type="ORF">AMOR_38150</name>
</gene>
<accession>A0ABN6MV21</accession>
<keyword evidence="1" id="KW-1133">Transmembrane helix</keyword>
<proteinExistence type="predicted"/>
<evidence type="ECO:0000313" key="3">
    <source>
        <dbReference type="Proteomes" id="UP001162891"/>
    </source>
</evidence>
<organism evidence="2 3">
    <name type="scientific">Anaeromyxobacter oryzae</name>
    <dbReference type="NCBI Taxonomy" id="2918170"/>
    <lineage>
        <taxon>Bacteria</taxon>
        <taxon>Pseudomonadati</taxon>
        <taxon>Myxococcota</taxon>
        <taxon>Myxococcia</taxon>
        <taxon>Myxococcales</taxon>
        <taxon>Cystobacterineae</taxon>
        <taxon>Anaeromyxobacteraceae</taxon>
        <taxon>Anaeromyxobacter</taxon>
    </lineage>
</organism>
<keyword evidence="1" id="KW-0472">Membrane</keyword>
<keyword evidence="3" id="KW-1185">Reference proteome</keyword>
<sequence length="382" mass="41519">MSTGGEVVRRGGRGARSARIAAIVALALAGVFAAMTRLSIAGHWYGLYLLRGKEGPTFEIKDDLLLGDGSRLVAGVPLSPLRRLFTARAAGPEAPRLELQWDEREGSGIIRNHLADGTELVTLFSRFQDSEGATPHGLFVGGALPDIAADPGAQNESGMTHHDARGWTHIWCNVNEAIWLLPDETPIYPSYWRFLGSRVLVRDGQRVVLESSHELERRGARLRMDRFAYFRAGRPFFKLGIRVVNLGDLPATYTYAYGDEPWVGEFGSAEGNLGWVAGGIVTEESQVDARVNRWAGIVDSKTGAADFIAWVGDDQPDLVFFANQPGLQRPGVPLASNEVFIGLEWHGRALAPGEERAMLLSIGMADRDPRTGRPALPEGGGP</sequence>
<protein>
    <submittedName>
        <fullName evidence="2">Uncharacterized protein</fullName>
    </submittedName>
</protein>
<name>A0ABN6MV21_9BACT</name>
<feature type="transmembrane region" description="Helical" evidence="1">
    <location>
        <begin position="20"/>
        <end position="45"/>
    </location>
</feature>
<evidence type="ECO:0000256" key="1">
    <source>
        <dbReference type="SAM" id="Phobius"/>
    </source>
</evidence>
<reference evidence="3" key="1">
    <citation type="journal article" date="2022" name="Int. J. Syst. Evol. Microbiol.">
        <title>Anaeromyxobacter oryzae sp. nov., Anaeromyxobacter diazotrophicus sp. nov. and Anaeromyxobacter paludicola sp. nov., isolated from paddy soils.</title>
        <authorList>
            <person name="Itoh H."/>
            <person name="Xu Z."/>
            <person name="Mise K."/>
            <person name="Masuda Y."/>
            <person name="Ushijima N."/>
            <person name="Hayakawa C."/>
            <person name="Shiratori Y."/>
            <person name="Senoo K."/>
        </authorList>
    </citation>
    <scope>NUCLEOTIDE SEQUENCE [LARGE SCALE GENOMIC DNA]</scope>
    <source>
        <strain evidence="3">Red232</strain>
    </source>
</reference>
<evidence type="ECO:0000313" key="2">
    <source>
        <dbReference type="EMBL" id="BDG04819.1"/>
    </source>
</evidence>
<dbReference type="Proteomes" id="UP001162891">
    <property type="component" value="Chromosome"/>
</dbReference>